<gene>
    <name evidence="2" type="ORF">E6Q54_23715</name>
</gene>
<dbReference type="AlphaFoldDB" id="A0A5C7XFV4"/>
<feature type="domain" description="TY-Chap central" evidence="1">
    <location>
        <begin position="5"/>
        <end position="90"/>
    </location>
</feature>
<dbReference type="Gene3D" id="3.30.1460.10">
    <property type="match status" value="1"/>
</dbReference>
<accession>A0A5C7XFV4</accession>
<reference evidence="2 3" key="1">
    <citation type="submission" date="2018-09" db="EMBL/GenBank/DDBJ databases">
        <title>Metagenome Assembled Genomes from an Advanced Water Purification Facility.</title>
        <authorList>
            <person name="Stamps B.W."/>
            <person name="Spear J.R."/>
        </authorList>
    </citation>
    <scope>NUCLEOTIDE SEQUENCE [LARGE SCALE GENOMIC DNA]</scope>
    <source>
        <strain evidence="2">Bin_29_2</strain>
    </source>
</reference>
<evidence type="ECO:0000313" key="2">
    <source>
        <dbReference type="EMBL" id="TXI48372.1"/>
    </source>
</evidence>
<dbReference type="Pfam" id="PF22551">
    <property type="entry name" value="TY-Chap1"/>
    <property type="match status" value="1"/>
</dbReference>
<evidence type="ECO:0000259" key="1">
    <source>
        <dbReference type="Pfam" id="PF22551"/>
    </source>
</evidence>
<name>A0A5C7XFV4_9MYCO</name>
<organism evidence="2 3">
    <name type="scientific">Mycolicibacter arupensis</name>
    <dbReference type="NCBI Taxonomy" id="342002"/>
    <lineage>
        <taxon>Bacteria</taxon>
        <taxon>Bacillati</taxon>
        <taxon>Actinomycetota</taxon>
        <taxon>Actinomycetes</taxon>
        <taxon>Mycobacteriales</taxon>
        <taxon>Mycobacteriaceae</taxon>
        <taxon>Mycolicibacter</taxon>
    </lineage>
</organism>
<evidence type="ECO:0000313" key="3">
    <source>
        <dbReference type="Proteomes" id="UP000321797"/>
    </source>
</evidence>
<comment type="caution">
    <text evidence="2">The sequence shown here is derived from an EMBL/GenBank/DDBJ whole genome shotgun (WGS) entry which is preliminary data.</text>
</comment>
<protein>
    <recommendedName>
        <fullName evidence="1">TY-Chap central domain-containing protein</fullName>
    </recommendedName>
</protein>
<proteinExistence type="predicted"/>
<dbReference type="InterPro" id="IPR054343">
    <property type="entry name" value="TY-Chap_M"/>
</dbReference>
<sequence length="98" mass="11051">MDRSFSPLLEDFTMRPEVYEAVNAINRNTPFAKATVDPDGPQIVLSAELHIFDGLSSEQLMATIDLIADRADHYDTRLQKRFGGQTMLDDDEGDEFDV</sequence>
<dbReference type="Proteomes" id="UP000321797">
    <property type="component" value="Unassembled WGS sequence"/>
</dbReference>
<dbReference type="EMBL" id="SSGD01000182">
    <property type="protein sequence ID" value="TXI48372.1"/>
    <property type="molecule type" value="Genomic_DNA"/>
</dbReference>